<dbReference type="Proteomes" id="UP000015241">
    <property type="component" value="Unassembled WGS sequence"/>
</dbReference>
<proteinExistence type="predicted"/>
<dbReference type="HOGENOM" id="CLU_328736_0_0_1"/>
<feature type="region of interest" description="Disordered" evidence="1">
    <location>
        <begin position="175"/>
        <end position="227"/>
    </location>
</feature>
<feature type="compositionally biased region" description="Acidic residues" evidence="1">
    <location>
        <begin position="781"/>
        <end position="800"/>
    </location>
</feature>
<dbReference type="AlphaFoldDB" id="S8E476"/>
<sequence length="874" mass="95776">MIRGEPGVMYVGPEHDIPDSKRARSPETVVKDAIVYIKDGADPIEIPLVCVARGPLVEVVFRQPIACDVLNLNFGEKKNDYQLYNAQIGEFVEWPRPYEKFYIPADDVLIYKQRDVEDCPGLEERAYGEDGDPPLPSLFEHIVASSPVAPARSWTDASSSALVLRSGNAYGSLEPLSPATSAVSTPTRRTAKKPPIELAPAGSASTSTGQKRKRTAEAAPQQPAKKKWYREETEDDVWLVIAMCSQIHLPSSIVNVAASQVAKSLGRQIHADETLLQWAAYTVPSPTHGAGFELRTHPLFDLSTDYAQLPLTRLCPTLTHSLLSNLLPCPLPWRCPLNSLPSSPSLSRQPSSPLLSSPPYSPSRGSLPTSPRFIPTSRRRPLVNNPLCSPPPLSLLLCPPPPFYPPPFYPPPFYPPPFYPPLLHPPPFCPPPFYPPPFYPPPFYPPLFCPPTYSLLPSSRLLSNSPLSPPPSTSNPRCSWDKLEAEMQGYVPAWKLCANNRERARHRGKVEVAIRKAFFANPKNAGVDLKEAVKNFFKNHKDDKVEVNNEESLAVTIDSKTLFTKPRALGASELWAKEPENKAKIVEATVRNDDVGAGGRQAQARRALFEQQSPETKATWEKLAKEGPSKEDVETSMARNQANLTARIGSLLRGVIGQGPQCVGEANFYVVTWFVDKDGVQHTEHVYVGDLLDNKSFPTWMEADSLDRFHQKWREFCDTRYKETVMALASGASDTSVVPAEDTGVPSGDVQGDVLMVDVAADEDGHTTDMDVPTDDAMVVDDESEDEAVPQVDEQAEPDNTEVGLKAKKGKQGKKAAGGPSSKTKATRSGASTAPRKVTSKAITAAVEGRVTRAKAQAAIKATNKATKRKTRAH</sequence>
<evidence type="ECO:0000313" key="2">
    <source>
        <dbReference type="EMBL" id="EPS99921.1"/>
    </source>
</evidence>
<dbReference type="PANTHER" id="PTHR45691:SF6">
    <property type="entry name" value="PROTEIN DIAPHANOUS"/>
    <property type="match status" value="1"/>
</dbReference>
<feature type="compositionally biased region" description="Low complexity" evidence="1">
    <location>
        <begin position="854"/>
        <end position="865"/>
    </location>
</feature>
<feature type="compositionally biased region" description="Polar residues" evidence="1">
    <location>
        <begin position="178"/>
        <end position="188"/>
    </location>
</feature>
<reference evidence="2 3" key="1">
    <citation type="journal article" date="2012" name="Science">
        <title>The Paleozoic origin of enzymatic lignin decomposition reconstructed from 31 fungal genomes.</title>
        <authorList>
            <person name="Floudas D."/>
            <person name="Binder M."/>
            <person name="Riley R."/>
            <person name="Barry K."/>
            <person name="Blanchette R.A."/>
            <person name="Henrissat B."/>
            <person name="Martinez A.T."/>
            <person name="Otillar R."/>
            <person name="Spatafora J.W."/>
            <person name="Yadav J.S."/>
            <person name="Aerts A."/>
            <person name="Benoit I."/>
            <person name="Boyd A."/>
            <person name="Carlson A."/>
            <person name="Copeland A."/>
            <person name="Coutinho P.M."/>
            <person name="de Vries R.P."/>
            <person name="Ferreira P."/>
            <person name="Findley K."/>
            <person name="Foster B."/>
            <person name="Gaskell J."/>
            <person name="Glotzer D."/>
            <person name="Gorecki P."/>
            <person name="Heitman J."/>
            <person name="Hesse C."/>
            <person name="Hori C."/>
            <person name="Igarashi K."/>
            <person name="Jurgens J.A."/>
            <person name="Kallen N."/>
            <person name="Kersten P."/>
            <person name="Kohler A."/>
            <person name="Kuees U."/>
            <person name="Kumar T.K.A."/>
            <person name="Kuo A."/>
            <person name="LaButti K."/>
            <person name="Larrondo L.F."/>
            <person name="Lindquist E."/>
            <person name="Ling A."/>
            <person name="Lombard V."/>
            <person name="Lucas S."/>
            <person name="Lundell T."/>
            <person name="Martin R."/>
            <person name="McLaughlin D.J."/>
            <person name="Morgenstern I."/>
            <person name="Morin E."/>
            <person name="Murat C."/>
            <person name="Nagy L.G."/>
            <person name="Nolan M."/>
            <person name="Ohm R.A."/>
            <person name="Patyshakuliyeva A."/>
            <person name="Rokas A."/>
            <person name="Ruiz-Duenas F.J."/>
            <person name="Sabat G."/>
            <person name="Salamov A."/>
            <person name="Samejima M."/>
            <person name="Schmutz J."/>
            <person name="Slot J.C."/>
            <person name="St John F."/>
            <person name="Stenlid J."/>
            <person name="Sun H."/>
            <person name="Sun S."/>
            <person name="Syed K."/>
            <person name="Tsang A."/>
            <person name="Wiebenga A."/>
            <person name="Young D."/>
            <person name="Pisabarro A."/>
            <person name="Eastwood D.C."/>
            <person name="Martin F."/>
            <person name="Cullen D."/>
            <person name="Grigoriev I.V."/>
            <person name="Hibbett D.S."/>
        </authorList>
    </citation>
    <scope>NUCLEOTIDE SEQUENCE</scope>
    <source>
        <strain evidence="3">FP-58527</strain>
    </source>
</reference>
<feature type="compositionally biased region" description="Low complexity" evidence="1">
    <location>
        <begin position="815"/>
        <end position="824"/>
    </location>
</feature>
<dbReference type="InterPro" id="IPR051412">
    <property type="entry name" value="Formin_Homology_Diaphanous_sf"/>
</dbReference>
<dbReference type="InParanoid" id="S8E476"/>
<evidence type="ECO:0000256" key="1">
    <source>
        <dbReference type="SAM" id="MobiDB-lite"/>
    </source>
</evidence>
<feature type="region of interest" description="Disordered" evidence="1">
    <location>
        <begin position="781"/>
        <end position="874"/>
    </location>
</feature>
<dbReference type="STRING" id="743788.S8E476"/>
<dbReference type="EMBL" id="KE504153">
    <property type="protein sequence ID" value="EPS99921.1"/>
    <property type="molecule type" value="Genomic_DNA"/>
</dbReference>
<keyword evidence="3" id="KW-1185">Reference proteome</keyword>
<gene>
    <name evidence="2" type="ORF">FOMPIDRAFT_1016829</name>
</gene>
<feature type="compositionally biased region" description="Low complexity" evidence="1">
    <location>
        <begin position="344"/>
        <end position="368"/>
    </location>
</feature>
<accession>S8E476</accession>
<dbReference type="PANTHER" id="PTHR45691">
    <property type="entry name" value="PROTEIN DIAPHANOUS"/>
    <property type="match status" value="1"/>
</dbReference>
<evidence type="ECO:0000313" key="3">
    <source>
        <dbReference type="Proteomes" id="UP000015241"/>
    </source>
</evidence>
<protein>
    <submittedName>
        <fullName evidence="2">Uncharacterized protein</fullName>
    </submittedName>
</protein>
<organism evidence="2 3">
    <name type="scientific">Fomitopsis schrenkii</name>
    <name type="common">Brown rot fungus</name>
    <dbReference type="NCBI Taxonomy" id="2126942"/>
    <lineage>
        <taxon>Eukaryota</taxon>
        <taxon>Fungi</taxon>
        <taxon>Dikarya</taxon>
        <taxon>Basidiomycota</taxon>
        <taxon>Agaricomycotina</taxon>
        <taxon>Agaricomycetes</taxon>
        <taxon>Polyporales</taxon>
        <taxon>Fomitopsis</taxon>
    </lineage>
</organism>
<name>S8E476_FOMSC</name>
<dbReference type="eggNOG" id="ENOG502T2QY">
    <property type="taxonomic scope" value="Eukaryota"/>
</dbReference>
<dbReference type="GO" id="GO:0030041">
    <property type="term" value="P:actin filament polymerization"/>
    <property type="evidence" value="ECO:0007669"/>
    <property type="project" value="TreeGrafter"/>
</dbReference>
<feature type="region of interest" description="Disordered" evidence="1">
    <location>
        <begin position="344"/>
        <end position="378"/>
    </location>
</feature>
<dbReference type="GO" id="GO:0005884">
    <property type="term" value="C:actin filament"/>
    <property type="evidence" value="ECO:0007669"/>
    <property type="project" value="TreeGrafter"/>
</dbReference>